<dbReference type="SUPFAM" id="SSF46785">
    <property type="entry name" value="Winged helix' DNA-binding domain"/>
    <property type="match status" value="1"/>
</dbReference>
<protein>
    <submittedName>
        <fullName evidence="5">Transcriptional regulator, HxlR family</fullName>
    </submittedName>
</protein>
<keyword evidence="1" id="KW-0805">Transcription regulation</keyword>
<dbReference type="InterPro" id="IPR036388">
    <property type="entry name" value="WH-like_DNA-bd_sf"/>
</dbReference>
<keyword evidence="3" id="KW-0804">Transcription</keyword>
<dbReference type="RefSeq" id="WP_079568461.1">
    <property type="nucleotide sequence ID" value="NZ_LT670818.1"/>
</dbReference>
<dbReference type="Pfam" id="PF01638">
    <property type="entry name" value="HxlR"/>
    <property type="match status" value="1"/>
</dbReference>
<evidence type="ECO:0000313" key="5">
    <source>
        <dbReference type="EMBL" id="SHH01707.1"/>
    </source>
</evidence>
<dbReference type="OrthoDB" id="9782219at2"/>
<dbReference type="PANTHER" id="PTHR33204">
    <property type="entry name" value="TRANSCRIPTIONAL REGULATOR, MARR FAMILY"/>
    <property type="match status" value="1"/>
</dbReference>
<accession>A0A1M5PJ08</accession>
<evidence type="ECO:0000259" key="4">
    <source>
        <dbReference type="PROSITE" id="PS51118"/>
    </source>
</evidence>
<dbReference type="PANTHER" id="PTHR33204:SF37">
    <property type="entry name" value="HTH-TYPE TRANSCRIPTIONAL REGULATOR YODB"/>
    <property type="match status" value="1"/>
</dbReference>
<dbReference type="InterPro" id="IPR002577">
    <property type="entry name" value="HTH_HxlR"/>
</dbReference>
<dbReference type="EMBL" id="LT670818">
    <property type="protein sequence ID" value="SHH01707.1"/>
    <property type="molecule type" value="Genomic_DNA"/>
</dbReference>
<dbReference type="Proteomes" id="UP000190675">
    <property type="component" value="Chromosome I"/>
</dbReference>
<proteinExistence type="predicted"/>
<reference evidence="5 6" key="1">
    <citation type="submission" date="2016-11" db="EMBL/GenBank/DDBJ databases">
        <authorList>
            <person name="Jaros S."/>
            <person name="Januszkiewicz K."/>
            <person name="Wedrychowicz H."/>
        </authorList>
    </citation>
    <scope>NUCLEOTIDE SEQUENCE [LARGE SCALE GENOMIC DNA]</scope>
    <source>
        <strain evidence="5 6">GAS242</strain>
    </source>
</reference>
<keyword evidence="2" id="KW-0238">DNA-binding</keyword>
<dbReference type="InterPro" id="IPR036390">
    <property type="entry name" value="WH_DNA-bd_sf"/>
</dbReference>
<evidence type="ECO:0000256" key="2">
    <source>
        <dbReference type="ARBA" id="ARBA00023125"/>
    </source>
</evidence>
<name>A0A1M5PJ08_9BRAD</name>
<dbReference type="Gene3D" id="1.10.10.10">
    <property type="entry name" value="Winged helix-like DNA-binding domain superfamily/Winged helix DNA-binding domain"/>
    <property type="match status" value="1"/>
</dbReference>
<feature type="domain" description="HTH hxlR-type" evidence="4">
    <location>
        <begin position="9"/>
        <end position="108"/>
    </location>
</feature>
<evidence type="ECO:0000256" key="3">
    <source>
        <dbReference type="ARBA" id="ARBA00023163"/>
    </source>
</evidence>
<gene>
    <name evidence="5" type="ORF">SAMN05444169_5279</name>
</gene>
<organism evidence="5 6">
    <name type="scientific">Bradyrhizobium erythrophlei</name>
    <dbReference type="NCBI Taxonomy" id="1437360"/>
    <lineage>
        <taxon>Bacteria</taxon>
        <taxon>Pseudomonadati</taxon>
        <taxon>Pseudomonadota</taxon>
        <taxon>Alphaproteobacteria</taxon>
        <taxon>Hyphomicrobiales</taxon>
        <taxon>Nitrobacteraceae</taxon>
        <taxon>Bradyrhizobium</taxon>
    </lineage>
</organism>
<dbReference type="GO" id="GO:0003677">
    <property type="term" value="F:DNA binding"/>
    <property type="evidence" value="ECO:0007669"/>
    <property type="project" value="UniProtKB-KW"/>
</dbReference>
<evidence type="ECO:0000256" key="1">
    <source>
        <dbReference type="ARBA" id="ARBA00023015"/>
    </source>
</evidence>
<dbReference type="PROSITE" id="PS51118">
    <property type="entry name" value="HTH_HXLR"/>
    <property type="match status" value="1"/>
</dbReference>
<dbReference type="AlphaFoldDB" id="A0A1M5PJ08"/>
<sequence>MRKGHRSGCPINLTLELLGDRWSLLILRDIIFGGVRHFRELLRSEEHIASNILADRLSMLVEAGLLTRSDDPNHKQKAVYSLTERAVTLVPVFAQIGAWGSRWLPVSEALSIRARLIEAGGPPLWERFMAELRQEHLGDGLPPGPCVRTELDAAYQRAVARKARRSRPTRTAR</sequence>
<evidence type="ECO:0000313" key="6">
    <source>
        <dbReference type="Proteomes" id="UP000190675"/>
    </source>
</evidence>